<dbReference type="InterPro" id="IPR008030">
    <property type="entry name" value="NmrA-like"/>
</dbReference>
<dbReference type="CDD" id="cd12148">
    <property type="entry name" value="fungal_TF_MHR"/>
    <property type="match status" value="1"/>
</dbReference>
<evidence type="ECO:0000256" key="3">
    <source>
        <dbReference type="ARBA" id="ARBA00023242"/>
    </source>
</evidence>
<evidence type="ECO:0000313" key="7">
    <source>
        <dbReference type="Proteomes" id="UP000258309"/>
    </source>
</evidence>
<keyword evidence="2" id="KW-0521">NADP</keyword>
<dbReference type="CDD" id="cd05251">
    <property type="entry name" value="NmrA_like_SDR_a"/>
    <property type="match status" value="1"/>
</dbReference>
<dbReference type="PANTHER" id="PTHR42748:SF25">
    <property type="entry name" value="NMRA FAMILY PROTEIN"/>
    <property type="match status" value="1"/>
</dbReference>
<sequence length="872" mass="98160">MRTEAQPNLGGPFVPHLEGNHFTEDTNPSIFQNYMSDNQYLPQQDEFAPNPVIGLGLFEQLPPWPVIEDLTDLYFSKVHQNAPMLHRTRYITSLHLPAHMSPPMSLQYAVMALAATISDKYTHFAMPFYQRARNYADSDETRDYGEHFVTLANAQCWVLLSQFEAYQLWFSRVSMSISRSVRLAQMLNLHWLDPADNLSHAPQPTIPPPKDWSELEERRRTFWIRTLLPASEDAFQKGIEEKTCSMTEALKPNGPNYSSLAGKVLALYLFQTNLDHSFNSQPDDNPEDIKNGAYWKRHREMDNALSTMSMLLPETLKMPRAFRDHNAVFVNINLYSSIICLHRAAIAKVKQHNLPQEFLQRSKSRLLPAAEEILSVLRMSGNMIAMFKDPFVSFGSFMAASVFIEDFSDMKNHQSEDNLNFLLTAMAAAAKVSAITKSLTVQLALHMKRSGVDLLAMDKIKDLKPENVPLPLLGRHDTTTGYTSLCPILPHYETELSSNIQDDSPNDFLSQSQFTANPQFDLTYQPANNSLNVGTTNQPGRGSGTLNEMLSDELDLYSEGRIQLYRIMMKAIIITGATGKQGGSVVKALLNKNAGFEILAVTRNAKSQSAQKLLQKSPKIKLLEGNLDNPASLFQNARRVTSLPIWGVFSVQAAIGPGQSGEREEPQGKSLIDESIQAGVKCFVYSSVDRGGANSINNPTDIPHFKSKYNIEHHLINKTKNGEMDWTILRPVAFCDNFVPGFGTRVFATSWKMTLGNNKPLQLVAVDDIGYFAAEAFLNPEEFKGKSISLAGDELTFDQMARTFKEKTGRDVPMTFRFICSLLMMRIKEFGTMFRWFAKEGYAADIPELKKIHPGLKNFGTWLEKDSPFLKN</sequence>
<dbReference type="InterPro" id="IPR007219">
    <property type="entry name" value="XnlR_reg_dom"/>
</dbReference>
<dbReference type="OrthoDB" id="3037908at2759"/>
<feature type="non-terminal residue" evidence="6">
    <location>
        <position position="872"/>
    </location>
</feature>
<dbReference type="FunFam" id="3.40.50.720:FF:000528">
    <property type="entry name" value="Nucleoside-diphosphate-sugar epimerase family protein"/>
    <property type="match status" value="1"/>
</dbReference>
<dbReference type="Pfam" id="PF05368">
    <property type="entry name" value="NmrA"/>
    <property type="match status" value="1"/>
</dbReference>
<comment type="similarity">
    <text evidence="1">Belongs to the NmrA-type oxidoreductase family.</text>
</comment>
<dbReference type="STRING" id="5539.A0A3E2HR26"/>
<dbReference type="GO" id="GO:0006351">
    <property type="term" value="P:DNA-templated transcription"/>
    <property type="evidence" value="ECO:0007669"/>
    <property type="project" value="InterPro"/>
</dbReference>
<dbReference type="Gene3D" id="3.40.50.720">
    <property type="entry name" value="NAD(P)-binding Rossmann-like Domain"/>
    <property type="match status" value="1"/>
</dbReference>
<dbReference type="EMBL" id="NCSJ02000008">
    <property type="protein sequence ID" value="RFU35481.1"/>
    <property type="molecule type" value="Genomic_DNA"/>
</dbReference>
<dbReference type="GO" id="GO:0003677">
    <property type="term" value="F:DNA binding"/>
    <property type="evidence" value="ECO:0007669"/>
    <property type="project" value="InterPro"/>
</dbReference>
<organism evidence="6 7">
    <name type="scientific">Scytalidium lignicola</name>
    <name type="common">Hyphomycete</name>
    <dbReference type="NCBI Taxonomy" id="5539"/>
    <lineage>
        <taxon>Eukaryota</taxon>
        <taxon>Fungi</taxon>
        <taxon>Dikarya</taxon>
        <taxon>Ascomycota</taxon>
        <taxon>Pezizomycotina</taxon>
        <taxon>Leotiomycetes</taxon>
        <taxon>Leotiomycetes incertae sedis</taxon>
        <taxon>Scytalidium</taxon>
    </lineage>
</organism>
<dbReference type="Gene3D" id="3.90.25.10">
    <property type="entry name" value="UDP-galactose 4-epimerase, domain 1"/>
    <property type="match status" value="1"/>
</dbReference>
<accession>A0A3E2HR26</accession>
<feature type="domain" description="Xylanolytic transcriptional activator regulatory" evidence="4">
    <location>
        <begin position="72"/>
        <end position="223"/>
    </location>
</feature>
<dbReference type="Pfam" id="PF04082">
    <property type="entry name" value="Fungal_trans"/>
    <property type="match status" value="1"/>
</dbReference>
<proteinExistence type="inferred from homology"/>
<comment type="caution">
    <text evidence="6">The sequence shown here is derived from an EMBL/GenBank/DDBJ whole genome shotgun (WGS) entry which is preliminary data.</text>
</comment>
<feature type="non-terminal residue" evidence="6">
    <location>
        <position position="1"/>
    </location>
</feature>
<evidence type="ECO:0000259" key="5">
    <source>
        <dbReference type="Pfam" id="PF05368"/>
    </source>
</evidence>
<reference evidence="6 7" key="1">
    <citation type="submission" date="2018-05" db="EMBL/GenBank/DDBJ databases">
        <title>Draft genome sequence of Scytalidium lignicola DSM 105466, a ubiquitous saprotrophic fungus.</title>
        <authorList>
            <person name="Buettner E."/>
            <person name="Gebauer A.M."/>
            <person name="Hofrichter M."/>
            <person name="Liers C."/>
            <person name="Kellner H."/>
        </authorList>
    </citation>
    <scope>NUCLEOTIDE SEQUENCE [LARGE SCALE GENOMIC DNA]</scope>
    <source>
        <strain evidence="6 7">DSM 105466</strain>
    </source>
</reference>
<name>A0A3E2HR26_SCYLI</name>
<evidence type="ECO:0000313" key="6">
    <source>
        <dbReference type="EMBL" id="RFU35481.1"/>
    </source>
</evidence>
<dbReference type="Proteomes" id="UP000258309">
    <property type="component" value="Unassembled WGS sequence"/>
</dbReference>
<dbReference type="GO" id="GO:0008270">
    <property type="term" value="F:zinc ion binding"/>
    <property type="evidence" value="ECO:0007669"/>
    <property type="project" value="InterPro"/>
</dbReference>
<keyword evidence="7" id="KW-1185">Reference proteome</keyword>
<dbReference type="SUPFAM" id="SSF51735">
    <property type="entry name" value="NAD(P)-binding Rossmann-fold domains"/>
    <property type="match status" value="1"/>
</dbReference>
<dbReference type="PANTHER" id="PTHR42748">
    <property type="entry name" value="NITROGEN METABOLITE REPRESSION PROTEIN NMRA FAMILY MEMBER"/>
    <property type="match status" value="1"/>
</dbReference>
<dbReference type="InterPro" id="IPR036291">
    <property type="entry name" value="NAD(P)-bd_dom_sf"/>
</dbReference>
<evidence type="ECO:0000259" key="4">
    <source>
        <dbReference type="Pfam" id="PF04082"/>
    </source>
</evidence>
<evidence type="ECO:0000256" key="1">
    <source>
        <dbReference type="ARBA" id="ARBA00006328"/>
    </source>
</evidence>
<dbReference type="GO" id="GO:0005634">
    <property type="term" value="C:nucleus"/>
    <property type="evidence" value="ECO:0007669"/>
    <property type="project" value="TreeGrafter"/>
</dbReference>
<feature type="domain" description="NmrA-like" evidence="5">
    <location>
        <begin position="569"/>
        <end position="844"/>
    </location>
</feature>
<dbReference type="InterPro" id="IPR051164">
    <property type="entry name" value="NmrA-like_oxidored"/>
</dbReference>
<dbReference type="AlphaFoldDB" id="A0A3E2HR26"/>
<gene>
    <name evidence="6" type="ORF">B7463_g877</name>
</gene>
<protein>
    <submittedName>
        <fullName evidence="6">Uncharacterized protein</fullName>
    </submittedName>
</protein>
<evidence type="ECO:0000256" key="2">
    <source>
        <dbReference type="ARBA" id="ARBA00022857"/>
    </source>
</evidence>
<keyword evidence="3" id="KW-0539">Nucleus</keyword>